<protein>
    <recommendedName>
        <fullName evidence="3">Iron-sulfur cluster repair protein YtfE</fullName>
    </recommendedName>
</protein>
<dbReference type="Proteomes" id="UP001161325">
    <property type="component" value="Unassembled WGS sequence"/>
</dbReference>
<dbReference type="RefSeq" id="WP_284348267.1">
    <property type="nucleotide sequence ID" value="NZ_BRXS01000001.1"/>
</dbReference>
<dbReference type="InterPro" id="IPR019903">
    <property type="entry name" value="RIC_family"/>
</dbReference>
<organism evidence="1 2">
    <name type="scientific">Roseisolibacter agri</name>
    <dbReference type="NCBI Taxonomy" id="2014610"/>
    <lineage>
        <taxon>Bacteria</taxon>
        <taxon>Pseudomonadati</taxon>
        <taxon>Gemmatimonadota</taxon>
        <taxon>Gemmatimonadia</taxon>
        <taxon>Gemmatimonadales</taxon>
        <taxon>Gemmatimonadaceae</taxon>
        <taxon>Roseisolibacter</taxon>
    </lineage>
</organism>
<dbReference type="Pfam" id="PF04405">
    <property type="entry name" value="ScdA_N"/>
    <property type="match status" value="1"/>
</dbReference>
<sequence>MIEIAVRYPRLDPDASIDAVLRDHPATVAVFNALGVDACCGGARSLRAAAIEDGVDCCALVAALELAAAGEARVT</sequence>
<accession>A0AA37QBV1</accession>
<keyword evidence="2" id="KW-1185">Reference proteome</keyword>
<gene>
    <name evidence="1" type="ORF">rosag_03360</name>
</gene>
<dbReference type="EMBL" id="BRXS01000001">
    <property type="protein sequence ID" value="GLC23823.1"/>
    <property type="molecule type" value="Genomic_DNA"/>
</dbReference>
<evidence type="ECO:0008006" key="3">
    <source>
        <dbReference type="Google" id="ProtNLM"/>
    </source>
</evidence>
<dbReference type="Gene3D" id="1.10.3910.10">
    <property type="entry name" value="SP0561-like"/>
    <property type="match status" value="1"/>
</dbReference>
<evidence type="ECO:0000313" key="1">
    <source>
        <dbReference type="EMBL" id="GLC23823.1"/>
    </source>
</evidence>
<proteinExistence type="predicted"/>
<name>A0AA37QBV1_9BACT</name>
<comment type="caution">
    <text evidence="1">The sequence shown here is derived from an EMBL/GenBank/DDBJ whole genome shotgun (WGS) entry which is preliminary data.</text>
</comment>
<dbReference type="AlphaFoldDB" id="A0AA37QBV1"/>
<reference evidence="1" key="1">
    <citation type="submission" date="2022-08" db="EMBL/GenBank/DDBJ databases">
        <title>Draft genome sequencing of Roseisolibacter agri AW1220.</title>
        <authorList>
            <person name="Tobiishi Y."/>
            <person name="Tonouchi A."/>
        </authorList>
    </citation>
    <scope>NUCLEOTIDE SEQUENCE</scope>
    <source>
        <strain evidence="1">AW1220</strain>
    </source>
</reference>
<evidence type="ECO:0000313" key="2">
    <source>
        <dbReference type="Proteomes" id="UP001161325"/>
    </source>
</evidence>
<dbReference type="InterPro" id="IPR038062">
    <property type="entry name" value="ScdA-like_N_sf"/>
</dbReference>